<dbReference type="EMBL" id="MFLJ01000009">
    <property type="protein sequence ID" value="OGG64867.1"/>
    <property type="molecule type" value="Genomic_DNA"/>
</dbReference>
<name>A0A1F6DU53_9BACT</name>
<sequence>MSNNLVPVHSTLKCNTPSRTQLRRRRESSLNIKAHPRLCAKCGKDAPLSQGVIIFAAPDETPLFWHVKNPVDGQPCFDEKERCLLFKKF</sequence>
<accession>A0A1F6DU53</accession>
<evidence type="ECO:0000313" key="1">
    <source>
        <dbReference type="EMBL" id="OGG64867.1"/>
    </source>
</evidence>
<dbReference type="AlphaFoldDB" id="A0A1F6DU53"/>
<evidence type="ECO:0000313" key="2">
    <source>
        <dbReference type="Proteomes" id="UP000177232"/>
    </source>
</evidence>
<gene>
    <name evidence="1" type="ORF">A3C94_01280</name>
</gene>
<protein>
    <submittedName>
        <fullName evidence="1">Uncharacterized protein</fullName>
    </submittedName>
</protein>
<reference evidence="1 2" key="1">
    <citation type="journal article" date="2016" name="Nat. Commun.">
        <title>Thousands of microbial genomes shed light on interconnected biogeochemical processes in an aquifer system.</title>
        <authorList>
            <person name="Anantharaman K."/>
            <person name="Brown C.T."/>
            <person name="Hug L.A."/>
            <person name="Sharon I."/>
            <person name="Castelle C.J."/>
            <person name="Probst A.J."/>
            <person name="Thomas B.C."/>
            <person name="Singh A."/>
            <person name="Wilkins M.J."/>
            <person name="Karaoz U."/>
            <person name="Brodie E.L."/>
            <person name="Williams K.H."/>
            <person name="Hubbard S.S."/>
            <person name="Banfield J.F."/>
        </authorList>
    </citation>
    <scope>NUCLEOTIDE SEQUENCE [LARGE SCALE GENOMIC DNA]</scope>
</reference>
<organism evidence="1 2">
    <name type="scientific">Candidatus Kaiserbacteria bacterium RIFCSPHIGHO2_02_FULL_55_17</name>
    <dbReference type="NCBI Taxonomy" id="1798496"/>
    <lineage>
        <taxon>Bacteria</taxon>
        <taxon>Candidatus Kaiseribacteriota</taxon>
    </lineage>
</organism>
<comment type="caution">
    <text evidence="1">The sequence shown here is derived from an EMBL/GenBank/DDBJ whole genome shotgun (WGS) entry which is preliminary data.</text>
</comment>
<proteinExistence type="predicted"/>
<dbReference type="Proteomes" id="UP000177232">
    <property type="component" value="Unassembled WGS sequence"/>
</dbReference>
<dbReference type="STRING" id="1798496.A3C94_01280"/>